<evidence type="ECO:0000256" key="1">
    <source>
        <dbReference type="ARBA" id="ARBA00023015"/>
    </source>
</evidence>
<accession>A0A7G7MHR8</accession>
<dbReference type="Gene3D" id="1.10.260.40">
    <property type="entry name" value="lambda repressor-like DNA-binding domains"/>
    <property type="match status" value="1"/>
</dbReference>
<dbReference type="Gene3D" id="3.40.50.2300">
    <property type="match status" value="2"/>
</dbReference>
<evidence type="ECO:0000256" key="2">
    <source>
        <dbReference type="ARBA" id="ARBA00023125"/>
    </source>
</evidence>
<evidence type="ECO:0000259" key="5">
    <source>
        <dbReference type="PROSITE" id="PS50932"/>
    </source>
</evidence>
<keyword evidence="7" id="KW-1185">Reference proteome</keyword>
<evidence type="ECO:0000313" key="7">
    <source>
        <dbReference type="Proteomes" id="UP000515728"/>
    </source>
</evidence>
<dbReference type="InterPro" id="IPR000843">
    <property type="entry name" value="HTH_LacI"/>
</dbReference>
<gene>
    <name evidence="6" type="ORF">H6H00_30575</name>
</gene>
<dbReference type="InterPro" id="IPR028082">
    <property type="entry name" value="Peripla_BP_I"/>
</dbReference>
<dbReference type="PROSITE" id="PS50932">
    <property type="entry name" value="HTH_LACI_2"/>
    <property type="match status" value="1"/>
</dbReference>
<feature type="compositionally biased region" description="Basic and acidic residues" evidence="4">
    <location>
        <begin position="1"/>
        <end position="13"/>
    </location>
</feature>
<dbReference type="PANTHER" id="PTHR30146:SF138">
    <property type="entry name" value="TRANSCRIPTIONAL REGULATORY PROTEIN"/>
    <property type="match status" value="1"/>
</dbReference>
<dbReference type="GO" id="GO:0000976">
    <property type="term" value="F:transcription cis-regulatory region binding"/>
    <property type="evidence" value="ECO:0007669"/>
    <property type="project" value="TreeGrafter"/>
</dbReference>
<dbReference type="Pfam" id="PF13377">
    <property type="entry name" value="Peripla_BP_3"/>
    <property type="match status" value="1"/>
</dbReference>
<feature type="region of interest" description="Disordered" evidence="4">
    <location>
        <begin position="1"/>
        <end position="153"/>
    </location>
</feature>
<organism evidence="6 7">
    <name type="scientific">Pseudonocardia petroleophila</name>
    <dbReference type="NCBI Taxonomy" id="37331"/>
    <lineage>
        <taxon>Bacteria</taxon>
        <taxon>Bacillati</taxon>
        <taxon>Actinomycetota</taxon>
        <taxon>Actinomycetes</taxon>
        <taxon>Pseudonocardiales</taxon>
        <taxon>Pseudonocardiaceae</taxon>
        <taxon>Pseudonocardia</taxon>
    </lineage>
</organism>
<reference evidence="6 7" key="1">
    <citation type="submission" date="2020-08" db="EMBL/GenBank/DDBJ databases">
        <authorList>
            <person name="Mo P."/>
        </authorList>
    </citation>
    <scope>NUCLEOTIDE SEQUENCE [LARGE SCALE GENOMIC DNA]</scope>
    <source>
        <strain evidence="6 7">CGMCC 4.1532</strain>
    </source>
</reference>
<feature type="compositionally biased region" description="Low complexity" evidence="4">
    <location>
        <begin position="76"/>
        <end position="86"/>
    </location>
</feature>
<dbReference type="AlphaFoldDB" id="A0A7G7MHR8"/>
<name>A0A7G7MHR8_9PSEU</name>
<dbReference type="Proteomes" id="UP000515728">
    <property type="component" value="Chromosome"/>
</dbReference>
<feature type="compositionally biased region" description="Basic residues" evidence="4">
    <location>
        <begin position="20"/>
        <end position="30"/>
    </location>
</feature>
<dbReference type="SUPFAM" id="SSF53822">
    <property type="entry name" value="Periplasmic binding protein-like I"/>
    <property type="match status" value="1"/>
</dbReference>
<dbReference type="GO" id="GO:0003700">
    <property type="term" value="F:DNA-binding transcription factor activity"/>
    <property type="evidence" value="ECO:0007669"/>
    <property type="project" value="TreeGrafter"/>
</dbReference>
<dbReference type="Pfam" id="PF00356">
    <property type="entry name" value="LacI"/>
    <property type="match status" value="1"/>
</dbReference>
<evidence type="ECO:0000256" key="3">
    <source>
        <dbReference type="ARBA" id="ARBA00023163"/>
    </source>
</evidence>
<keyword evidence="3" id="KW-0804">Transcription</keyword>
<dbReference type="PANTHER" id="PTHR30146">
    <property type="entry name" value="LACI-RELATED TRANSCRIPTIONAL REPRESSOR"/>
    <property type="match status" value="1"/>
</dbReference>
<proteinExistence type="predicted"/>
<dbReference type="SMART" id="SM00354">
    <property type="entry name" value="HTH_LACI"/>
    <property type="match status" value="1"/>
</dbReference>
<keyword evidence="1" id="KW-0805">Transcription regulation</keyword>
<keyword evidence="2" id="KW-0238">DNA-binding</keyword>
<feature type="compositionally biased region" description="Basic residues" evidence="4">
    <location>
        <begin position="87"/>
        <end position="116"/>
    </location>
</feature>
<sequence length="500" mass="51762">MRDRGYATDRVGRELVAAAPRRHRRARGRRLGGAGGRLPGVRARRRGGVARVPPAAPAADRVGRRAAVGGAGGVGRRAAARVAVGARRARRAGGGRGRPHGPRRRPRPRPARRRPRPAPAPARQPAAHAGLDRRDRGGGGAAGGPATVPPVSARPTLATVAARAGVSPSTASLAFSGSPRVAAPTRERVLTAAAELGYAGPDPIAASLRRGRSGVVGAFVGERLLYAFRDPVAVQLLDGITEVLGAHDVGLLLLAGDTGRPSTAQIARIPLDAAIFATCGLEDDPALDLLRTRGVPIVVVEGPDVDGVVLVDIDDRSGTAGLARHLHGLGHRRVEVVAMPLRLDGRRGPVDGARRARAHYRDVRHRLEGVEDVFGAVPVWETASNAVDEGVHAGRVLLDVPAARRPTAVIAQSDVLAAGVLQAAAELGLDVPGEVSVAGFDGADLPWLGPTRLTTVVQPTDEKGRRAAQAAMDLVDGLHPEDSLLPVALRIGTTTGPPPP</sequence>
<dbReference type="KEGG" id="ppel:H6H00_30575"/>
<feature type="domain" description="HTH lacI-type" evidence="5">
    <location>
        <begin position="155"/>
        <end position="210"/>
    </location>
</feature>
<dbReference type="EMBL" id="CP060131">
    <property type="protein sequence ID" value="QNG52329.1"/>
    <property type="molecule type" value="Genomic_DNA"/>
</dbReference>
<evidence type="ECO:0000313" key="6">
    <source>
        <dbReference type="EMBL" id="QNG52329.1"/>
    </source>
</evidence>
<protein>
    <submittedName>
        <fullName evidence="6">Substrate-binding domain-containing protein</fullName>
    </submittedName>
</protein>
<dbReference type="InterPro" id="IPR046335">
    <property type="entry name" value="LacI/GalR-like_sensor"/>
</dbReference>
<dbReference type="CDD" id="cd06279">
    <property type="entry name" value="PBP1_LacI-like"/>
    <property type="match status" value="1"/>
</dbReference>
<dbReference type="CDD" id="cd01392">
    <property type="entry name" value="HTH_LacI"/>
    <property type="match status" value="1"/>
</dbReference>
<dbReference type="InterPro" id="IPR010982">
    <property type="entry name" value="Lambda_DNA-bd_dom_sf"/>
</dbReference>
<feature type="compositionally biased region" description="Low complexity" evidence="4">
    <location>
        <begin position="49"/>
        <end position="68"/>
    </location>
</feature>
<dbReference type="SUPFAM" id="SSF47413">
    <property type="entry name" value="lambda repressor-like DNA-binding domains"/>
    <property type="match status" value="1"/>
</dbReference>
<evidence type="ECO:0000256" key="4">
    <source>
        <dbReference type="SAM" id="MobiDB-lite"/>
    </source>
</evidence>